<dbReference type="InterPro" id="IPR018062">
    <property type="entry name" value="HTH_AraC-typ_CS"/>
</dbReference>
<dbReference type="Pfam" id="PF12833">
    <property type="entry name" value="HTH_18"/>
    <property type="match status" value="1"/>
</dbReference>
<dbReference type="PRINTS" id="PR00032">
    <property type="entry name" value="HTHARAC"/>
</dbReference>
<evidence type="ECO:0000256" key="5">
    <source>
        <dbReference type="ARBA" id="ARBA00023015"/>
    </source>
</evidence>
<keyword evidence="3 8" id="KW-0597">Phosphoprotein</keyword>
<dbReference type="CDD" id="cd17536">
    <property type="entry name" value="REC_YesN-like"/>
    <property type="match status" value="1"/>
</dbReference>
<evidence type="ECO:0000256" key="2">
    <source>
        <dbReference type="ARBA" id="ARBA00022490"/>
    </source>
</evidence>
<dbReference type="Gene3D" id="1.10.10.60">
    <property type="entry name" value="Homeodomain-like"/>
    <property type="match status" value="2"/>
</dbReference>
<sequence length="492" mass="56092">MLKAVVFDDEFIVLKGLTKLIDWSEYGVELAGTAADGLSALETFRKLRPDIVMTDIRMPGMDGLQLIEAIRSEAPDTMCIVFSGYNEYDYVKRAIKLGVVDYLEKPITIVKIREGIQKAVDRIHEMNEMSSLKQKWQQGLLEKRTLDLLLKGEEATGEWAAVFGGDADRVAGVTVLAYSDEDFRLDGRAEYRTVYASNGSESLAVLFHLDSVTDVWETELSSWQSSAVGSGRTYSSVGDIPKSYREALRALRYGRYLEGKGWIRFEDLGDSHSVNPQLSEREEAVLFDMRVGDKDGLMRKLDEYLEEFRNEKLDPEIAEVELLKTVFHGFEVAKETGGNTAEIMGPGYLPQMELRSMQTLDEMAGWLRREMEKIMDWILSVRQRSKHSAVEKAIAYIGDNFGRDLTQQEVADHVEMNATYFSLLFKEQMGISYIKYLTKVRMEKAKELLKEEMPIHEISEKVGYYHARHFSEVFKKQTGMTPGQFRSRGRGT</sequence>
<dbReference type="KEGG" id="coh:EAV92_14660"/>
<evidence type="ECO:0000313" key="11">
    <source>
        <dbReference type="EMBL" id="AYQ73713.1"/>
    </source>
</evidence>
<evidence type="ECO:0000256" key="1">
    <source>
        <dbReference type="ARBA" id="ARBA00004496"/>
    </source>
</evidence>
<dbReference type="PANTHER" id="PTHR42713">
    <property type="entry name" value="HISTIDINE KINASE-RELATED"/>
    <property type="match status" value="1"/>
</dbReference>
<evidence type="ECO:0000256" key="4">
    <source>
        <dbReference type="ARBA" id="ARBA00023012"/>
    </source>
</evidence>
<dbReference type="InterPro" id="IPR051552">
    <property type="entry name" value="HptR"/>
</dbReference>
<dbReference type="InterPro" id="IPR020449">
    <property type="entry name" value="Tscrpt_reg_AraC-type_HTH"/>
</dbReference>
<dbReference type="SUPFAM" id="SSF46689">
    <property type="entry name" value="Homeodomain-like"/>
    <property type="match status" value="2"/>
</dbReference>
<dbReference type="GO" id="GO:0005737">
    <property type="term" value="C:cytoplasm"/>
    <property type="evidence" value="ECO:0007669"/>
    <property type="project" value="UniProtKB-SubCell"/>
</dbReference>
<keyword evidence="2" id="KW-0963">Cytoplasm</keyword>
<dbReference type="InterPro" id="IPR011006">
    <property type="entry name" value="CheY-like_superfamily"/>
</dbReference>
<dbReference type="PROSITE" id="PS01124">
    <property type="entry name" value="HTH_ARAC_FAMILY_2"/>
    <property type="match status" value="1"/>
</dbReference>
<accession>A0A3G3JZX5</accession>
<dbReference type="SMART" id="SM00342">
    <property type="entry name" value="HTH_ARAC"/>
    <property type="match status" value="1"/>
</dbReference>
<dbReference type="PROSITE" id="PS50110">
    <property type="entry name" value="RESPONSE_REGULATORY"/>
    <property type="match status" value="1"/>
</dbReference>
<gene>
    <name evidence="11" type="ORF">EAV92_14660</name>
</gene>
<dbReference type="InterPro" id="IPR001789">
    <property type="entry name" value="Sig_transdc_resp-reg_receiver"/>
</dbReference>
<keyword evidence="12" id="KW-1185">Reference proteome</keyword>
<dbReference type="PROSITE" id="PS00041">
    <property type="entry name" value="HTH_ARAC_FAMILY_1"/>
    <property type="match status" value="1"/>
</dbReference>
<dbReference type="RefSeq" id="WP_123041797.1">
    <property type="nucleotide sequence ID" value="NZ_CP033433.1"/>
</dbReference>
<feature type="domain" description="HTH araC/xylS-type" evidence="9">
    <location>
        <begin position="391"/>
        <end position="488"/>
    </location>
</feature>
<dbReference type="PANTHER" id="PTHR42713:SF3">
    <property type="entry name" value="TRANSCRIPTIONAL REGULATORY PROTEIN HPTR"/>
    <property type="match status" value="1"/>
</dbReference>
<evidence type="ECO:0000256" key="3">
    <source>
        <dbReference type="ARBA" id="ARBA00022553"/>
    </source>
</evidence>
<comment type="subcellular location">
    <subcellularLocation>
        <location evidence="1">Cytoplasm</location>
    </subcellularLocation>
</comment>
<organism evidence="11 12">
    <name type="scientific">Cohnella candidum</name>
    <dbReference type="NCBI Taxonomy" id="2674991"/>
    <lineage>
        <taxon>Bacteria</taxon>
        <taxon>Bacillati</taxon>
        <taxon>Bacillota</taxon>
        <taxon>Bacilli</taxon>
        <taxon>Bacillales</taxon>
        <taxon>Paenibacillaceae</taxon>
        <taxon>Cohnella</taxon>
    </lineage>
</organism>
<dbReference type="GO" id="GO:0003700">
    <property type="term" value="F:DNA-binding transcription factor activity"/>
    <property type="evidence" value="ECO:0007669"/>
    <property type="project" value="InterPro"/>
</dbReference>
<dbReference type="EMBL" id="CP033433">
    <property type="protein sequence ID" value="AYQ73713.1"/>
    <property type="molecule type" value="Genomic_DNA"/>
</dbReference>
<dbReference type="GO" id="GO:0000160">
    <property type="term" value="P:phosphorelay signal transduction system"/>
    <property type="evidence" value="ECO:0007669"/>
    <property type="project" value="UniProtKB-KW"/>
</dbReference>
<feature type="modified residue" description="4-aspartylphosphate" evidence="8">
    <location>
        <position position="55"/>
    </location>
</feature>
<dbReference type="InterPro" id="IPR018060">
    <property type="entry name" value="HTH_AraC"/>
</dbReference>
<dbReference type="Proteomes" id="UP000269097">
    <property type="component" value="Chromosome"/>
</dbReference>
<keyword evidence="5" id="KW-0805">Transcription regulation</keyword>
<keyword evidence="7" id="KW-0804">Transcription</keyword>
<name>A0A3G3JZX5_9BACL</name>
<evidence type="ECO:0000256" key="8">
    <source>
        <dbReference type="PROSITE-ProRule" id="PRU00169"/>
    </source>
</evidence>
<feature type="domain" description="Response regulatory" evidence="10">
    <location>
        <begin position="3"/>
        <end position="120"/>
    </location>
</feature>
<keyword evidence="4" id="KW-0902">Two-component regulatory system</keyword>
<evidence type="ECO:0000256" key="7">
    <source>
        <dbReference type="ARBA" id="ARBA00023163"/>
    </source>
</evidence>
<dbReference type="GO" id="GO:0043565">
    <property type="term" value="F:sequence-specific DNA binding"/>
    <property type="evidence" value="ECO:0007669"/>
    <property type="project" value="InterPro"/>
</dbReference>
<reference evidence="11 12" key="1">
    <citation type="submission" date="2018-10" db="EMBL/GenBank/DDBJ databases">
        <title>Genome Sequence of Cohnella sp.</title>
        <authorList>
            <person name="Srinivasan S."/>
            <person name="Kim M.K."/>
        </authorList>
    </citation>
    <scope>NUCLEOTIDE SEQUENCE [LARGE SCALE GENOMIC DNA]</scope>
    <source>
        <strain evidence="11 12">18JY8-7</strain>
    </source>
</reference>
<dbReference type="Pfam" id="PF00072">
    <property type="entry name" value="Response_reg"/>
    <property type="match status" value="1"/>
</dbReference>
<evidence type="ECO:0000259" key="10">
    <source>
        <dbReference type="PROSITE" id="PS50110"/>
    </source>
</evidence>
<dbReference type="AlphaFoldDB" id="A0A3G3JZX5"/>
<dbReference type="Pfam" id="PF17853">
    <property type="entry name" value="GGDEF_2"/>
    <property type="match status" value="1"/>
</dbReference>
<dbReference type="InterPro" id="IPR009057">
    <property type="entry name" value="Homeodomain-like_sf"/>
</dbReference>
<keyword evidence="6 11" id="KW-0238">DNA-binding</keyword>
<evidence type="ECO:0000259" key="9">
    <source>
        <dbReference type="PROSITE" id="PS01124"/>
    </source>
</evidence>
<proteinExistence type="predicted"/>
<dbReference type="SUPFAM" id="SSF52172">
    <property type="entry name" value="CheY-like"/>
    <property type="match status" value="1"/>
</dbReference>
<dbReference type="SMART" id="SM00448">
    <property type="entry name" value="REC"/>
    <property type="match status" value="1"/>
</dbReference>
<dbReference type="InterPro" id="IPR041522">
    <property type="entry name" value="CdaR_GGDEF"/>
</dbReference>
<protein>
    <submittedName>
        <fullName evidence="11">DNA-binding response regulator</fullName>
    </submittedName>
</protein>
<evidence type="ECO:0000256" key="6">
    <source>
        <dbReference type="ARBA" id="ARBA00023125"/>
    </source>
</evidence>
<evidence type="ECO:0000313" key="12">
    <source>
        <dbReference type="Proteomes" id="UP000269097"/>
    </source>
</evidence>
<dbReference type="Gene3D" id="3.40.50.2300">
    <property type="match status" value="1"/>
</dbReference>